<dbReference type="InterPro" id="IPR038717">
    <property type="entry name" value="Tc1-like_DDE_dom"/>
</dbReference>
<gene>
    <name evidence="3" type="ORF">BECKH772A_GA0070896_102353</name>
    <name evidence="2" type="ORF">BECKH772B_GA0070898_102333</name>
    <name evidence="4" type="ORF">BECKH772C_GA0070978_102363</name>
</gene>
<dbReference type="GO" id="GO:0003676">
    <property type="term" value="F:nucleic acid binding"/>
    <property type="evidence" value="ECO:0007669"/>
    <property type="project" value="InterPro"/>
</dbReference>
<sequence>MLHEGNVTADTFCNFIISLTKSVNKNVFLVVDGYRIYHPKKVNALIEKLNGKMTLLFLQPYSLQLNPSFYGVISSSTSVKNTFKTKEN</sequence>
<dbReference type="AlphaFoldDB" id="A0A450V9S3"/>
<evidence type="ECO:0000313" key="3">
    <source>
        <dbReference type="EMBL" id="VFK01645.1"/>
    </source>
</evidence>
<dbReference type="EMBL" id="CAADFJ010000236">
    <property type="protein sequence ID" value="VFK05098.1"/>
    <property type="molecule type" value="Genomic_DNA"/>
</dbReference>
<proteinExistence type="predicted"/>
<evidence type="ECO:0000313" key="2">
    <source>
        <dbReference type="EMBL" id="VFK01457.1"/>
    </source>
</evidence>
<dbReference type="EMBL" id="CAADFG010000235">
    <property type="protein sequence ID" value="VFK01645.1"/>
    <property type="molecule type" value="Genomic_DNA"/>
</dbReference>
<dbReference type="Pfam" id="PF13358">
    <property type="entry name" value="DDE_3"/>
    <property type="match status" value="1"/>
</dbReference>
<protein>
    <submittedName>
        <fullName evidence="2">DDE superfamily endonuclease</fullName>
    </submittedName>
</protein>
<keyword evidence="2" id="KW-0255">Endonuclease</keyword>
<organism evidence="2">
    <name type="scientific">Candidatus Kentrum eta</name>
    <dbReference type="NCBI Taxonomy" id="2126337"/>
    <lineage>
        <taxon>Bacteria</taxon>
        <taxon>Pseudomonadati</taxon>
        <taxon>Pseudomonadota</taxon>
        <taxon>Gammaproteobacteria</taxon>
        <taxon>Candidatus Kentrum</taxon>
    </lineage>
</organism>
<accession>A0A450V9S3</accession>
<dbReference type="EMBL" id="CAADFI010000233">
    <property type="protein sequence ID" value="VFK01457.1"/>
    <property type="molecule type" value="Genomic_DNA"/>
</dbReference>
<keyword evidence="2" id="KW-0540">Nuclease</keyword>
<feature type="domain" description="Tc1-like transposase DDE" evidence="1">
    <location>
        <begin position="2"/>
        <end position="67"/>
    </location>
</feature>
<evidence type="ECO:0000313" key="4">
    <source>
        <dbReference type="EMBL" id="VFK05098.1"/>
    </source>
</evidence>
<name>A0A450V9S3_9GAMM</name>
<reference evidence="2" key="1">
    <citation type="submission" date="2019-02" db="EMBL/GenBank/DDBJ databases">
        <authorList>
            <person name="Gruber-Vodicka R. H."/>
            <person name="Seah K. B. B."/>
        </authorList>
    </citation>
    <scope>NUCLEOTIDE SEQUENCE</scope>
    <source>
        <strain evidence="4">BECK_SA2B12</strain>
        <strain evidence="3">BECK_SA2B15</strain>
        <strain evidence="2">BECK_SA2B20</strain>
    </source>
</reference>
<dbReference type="Gene3D" id="3.30.420.10">
    <property type="entry name" value="Ribonuclease H-like superfamily/Ribonuclease H"/>
    <property type="match status" value="1"/>
</dbReference>
<keyword evidence="2" id="KW-0378">Hydrolase</keyword>
<evidence type="ECO:0000259" key="1">
    <source>
        <dbReference type="Pfam" id="PF13358"/>
    </source>
</evidence>
<dbReference type="InterPro" id="IPR036397">
    <property type="entry name" value="RNaseH_sf"/>
</dbReference>
<dbReference type="GO" id="GO:0004519">
    <property type="term" value="F:endonuclease activity"/>
    <property type="evidence" value="ECO:0007669"/>
    <property type="project" value="UniProtKB-KW"/>
</dbReference>